<keyword evidence="17" id="KW-1185">Reference proteome</keyword>
<dbReference type="Proteomes" id="UP001152803">
    <property type="component" value="Unassembled WGS sequence"/>
</dbReference>
<evidence type="ECO:0000256" key="13">
    <source>
        <dbReference type="PROSITE-ProRule" id="PRU00779"/>
    </source>
</evidence>
<evidence type="ECO:0000256" key="10">
    <source>
        <dbReference type="ARBA" id="ARBA00023180"/>
    </source>
</evidence>
<name>A0A9Q1DDZ1_CONCO</name>
<evidence type="ECO:0000256" key="7">
    <source>
        <dbReference type="ARBA" id="ARBA00022989"/>
    </source>
</evidence>
<dbReference type="GO" id="GO:0005886">
    <property type="term" value="C:plasma membrane"/>
    <property type="evidence" value="ECO:0007669"/>
    <property type="project" value="UniProtKB-SubCell"/>
</dbReference>
<evidence type="ECO:0000259" key="15">
    <source>
        <dbReference type="PROSITE" id="PS51448"/>
    </source>
</evidence>
<dbReference type="PROSITE" id="PS51034">
    <property type="entry name" value="ZP_2"/>
    <property type="match status" value="1"/>
</dbReference>
<dbReference type="AlphaFoldDB" id="A0A9Q1DDZ1"/>
<dbReference type="SMART" id="SM00241">
    <property type="entry name" value="ZP"/>
    <property type="match status" value="1"/>
</dbReference>
<evidence type="ECO:0000256" key="3">
    <source>
        <dbReference type="ARBA" id="ARBA00022525"/>
    </source>
</evidence>
<comment type="subcellular location">
    <subcellularLocation>
        <location evidence="1">Cell membrane</location>
        <topology evidence="1">Single-pass type I membrane protein</topology>
    </subcellularLocation>
    <subcellularLocation>
        <location evidence="12">Zona pellucida</location>
    </subcellularLocation>
</comment>
<reference evidence="16" key="1">
    <citation type="journal article" date="2023" name="Science">
        <title>Genome structures resolve the early diversification of teleost fishes.</title>
        <authorList>
            <person name="Parey E."/>
            <person name="Louis A."/>
            <person name="Montfort J."/>
            <person name="Bouchez O."/>
            <person name="Roques C."/>
            <person name="Iampietro C."/>
            <person name="Lluch J."/>
            <person name="Castinel A."/>
            <person name="Donnadieu C."/>
            <person name="Desvignes T."/>
            <person name="Floi Bucao C."/>
            <person name="Jouanno E."/>
            <person name="Wen M."/>
            <person name="Mejri S."/>
            <person name="Dirks R."/>
            <person name="Jansen H."/>
            <person name="Henkel C."/>
            <person name="Chen W.J."/>
            <person name="Zahm M."/>
            <person name="Cabau C."/>
            <person name="Klopp C."/>
            <person name="Thompson A.W."/>
            <person name="Robinson-Rechavi M."/>
            <person name="Braasch I."/>
            <person name="Lecointre G."/>
            <person name="Bobe J."/>
            <person name="Postlethwait J.H."/>
            <person name="Berthelot C."/>
            <person name="Roest Crollius H."/>
            <person name="Guiguen Y."/>
        </authorList>
    </citation>
    <scope>NUCLEOTIDE SEQUENCE</scope>
    <source>
        <strain evidence="16">Concon-B</strain>
    </source>
</reference>
<dbReference type="InterPro" id="IPR042235">
    <property type="entry name" value="ZP-C_dom"/>
</dbReference>
<keyword evidence="5" id="KW-0165">Cleavage on pair of basic residues</keyword>
<organism evidence="16 17">
    <name type="scientific">Conger conger</name>
    <name type="common">Conger eel</name>
    <name type="synonym">Muraena conger</name>
    <dbReference type="NCBI Taxonomy" id="82655"/>
    <lineage>
        <taxon>Eukaryota</taxon>
        <taxon>Metazoa</taxon>
        <taxon>Chordata</taxon>
        <taxon>Craniata</taxon>
        <taxon>Vertebrata</taxon>
        <taxon>Euteleostomi</taxon>
        <taxon>Actinopterygii</taxon>
        <taxon>Neopterygii</taxon>
        <taxon>Teleostei</taxon>
        <taxon>Anguilliformes</taxon>
        <taxon>Congridae</taxon>
        <taxon>Conger</taxon>
    </lineage>
</organism>
<dbReference type="InterPro" id="IPR000519">
    <property type="entry name" value="P_trefoil_dom"/>
</dbReference>
<evidence type="ECO:0000313" key="16">
    <source>
        <dbReference type="EMBL" id="KAJ8267681.1"/>
    </source>
</evidence>
<keyword evidence="3" id="KW-0964">Secreted</keyword>
<feature type="domain" description="ZP" evidence="14">
    <location>
        <begin position="151"/>
        <end position="419"/>
    </location>
</feature>
<dbReference type="GO" id="GO:0032190">
    <property type="term" value="F:acrosin binding"/>
    <property type="evidence" value="ECO:0007669"/>
    <property type="project" value="TreeGrafter"/>
</dbReference>
<evidence type="ECO:0000256" key="5">
    <source>
        <dbReference type="ARBA" id="ARBA00022685"/>
    </source>
</evidence>
<keyword evidence="10" id="KW-0325">Glycoprotein</keyword>
<dbReference type="Gene3D" id="2.60.40.3210">
    <property type="entry name" value="Zona pellucida, ZP-N domain"/>
    <property type="match status" value="1"/>
</dbReference>
<keyword evidence="2" id="KW-1003">Cell membrane</keyword>
<keyword evidence="8" id="KW-0472">Membrane</keyword>
<dbReference type="GO" id="GO:0007339">
    <property type="term" value="P:binding of sperm to zona pellucida"/>
    <property type="evidence" value="ECO:0007669"/>
    <property type="project" value="TreeGrafter"/>
</dbReference>
<evidence type="ECO:0000256" key="12">
    <source>
        <dbReference type="ARBA" id="ARBA00024183"/>
    </source>
</evidence>
<keyword evidence="9" id="KW-1015">Disulfide bond</keyword>
<dbReference type="GO" id="GO:0035805">
    <property type="term" value="C:egg coat"/>
    <property type="evidence" value="ECO:0007669"/>
    <property type="project" value="UniProtKB-SubCell"/>
</dbReference>
<evidence type="ECO:0000256" key="11">
    <source>
        <dbReference type="ARBA" id="ARBA00023279"/>
    </source>
</evidence>
<protein>
    <submittedName>
        <fullName evidence="16">Uncharacterized protein</fullName>
    </submittedName>
</protein>
<accession>A0A9Q1DDZ1</accession>
<dbReference type="GO" id="GO:0035804">
    <property type="term" value="F:structural constituent of egg coat"/>
    <property type="evidence" value="ECO:0007669"/>
    <property type="project" value="TreeGrafter"/>
</dbReference>
<evidence type="ECO:0000256" key="4">
    <source>
        <dbReference type="ARBA" id="ARBA00022530"/>
    </source>
</evidence>
<comment type="caution">
    <text evidence="13">Lacks conserved residue(s) required for the propagation of feature annotation.</text>
</comment>
<keyword evidence="6" id="KW-0812">Transmembrane</keyword>
<dbReference type="Pfam" id="PF00100">
    <property type="entry name" value="Zona_pellucida"/>
    <property type="match status" value="1"/>
</dbReference>
<dbReference type="InterPro" id="IPR055356">
    <property type="entry name" value="ZP-N"/>
</dbReference>
<gene>
    <name evidence="16" type="ORF">COCON_G00128530</name>
</gene>
<dbReference type="OrthoDB" id="9907024at2759"/>
<evidence type="ECO:0000256" key="1">
    <source>
        <dbReference type="ARBA" id="ARBA00004251"/>
    </source>
</evidence>
<feature type="domain" description="P-type" evidence="15">
    <location>
        <begin position="111"/>
        <end position="149"/>
    </location>
</feature>
<dbReference type="EMBL" id="JAFJMO010000009">
    <property type="protein sequence ID" value="KAJ8267681.1"/>
    <property type="molecule type" value="Genomic_DNA"/>
</dbReference>
<evidence type="ECO:0000313" key="17">
    <source>
        <dbReference type="Proteomes" id="UP001152803"/>
    </source>
</evidence>
<dbReference type="PANTHER" id="PTHR23343:SF117">
    <property type="entry name" value="ZONA PELLUCIDA SPERM-BINDING PROTEIN 4-LIKE ISOFORM X1"/>
    <property type="match status" value="1"/>
</dbReference>
<evidence type="ECO:0000256" key="8">
    <source>
        <dbReference type="ARBA" id="ARBA00023136"/>
    </source>
</evidence>
<sequence>MHDTQTRLSLSNGPQRPGFLSMDMLKSCGYPVSNEEKNMTVLVKDCDVMLLNGQCSTRIKYETVDGQLADVTLPCTARHPRSPDLVNFDGLQSDSPNTGRKCDIPRDHYGPRCNFDKRQRIPCGVFSSVNCLAKGCCYDDLDHSCTYPMNECTAEKRFVFVIYRNHSALALDLTKLKTSGASDCAPKILTTEFAVFSFASTDCGVRSYVVGESVILSVEVVTSVSSLPAINGSISRDIQYRLMVECRYGSQGQPSDLSHVASAGFMVKSPHVHPLVRSEGFFNVQLKIAKDAGFKKYFPKSHQPLRYLLGKPVYLQVSLRARNPTVTLLVHYCIAYPKSATKALVLLHNGCPNPLDHNGVVIIRLPGNKYMRRFVIKAFQFMDAPNEYLDEQIYFLCSTELCFHKNRMVCKEGCFLVGH</sequence>
<keyword evidence="11" id="KW-0278">Fertilization</keyword>
<dbReference type="CDD" id="cd00111">
    <property type="entry name" value="Trefoil"/>
    <property type="match status" value="1"/>
</dbReference>
<keyword evidence="7" id="KW-1133">Transmembrane helix</keyword>
<dbReference type="InterPro" id="IPR001507">
    <property type="entry name" value="ZP_dom"/>
</dbReference>
<keyword evidence="4" id="KW-0272">Extracellular matrix</keyword>
<dbReference type="GO" id="GO:0060468">
    <property type="term" value="P:prevention of polyspermy"/>
    <property type="evidence" value="ECO:0007669"/>
    <property type="project" value="TreeGrafter"/>
</dbReference>
<dbReference type="Gene3D" id="2.60.40.4100">
    <property type="entry name" value="Zona pellucida, ZP-C domain"/>
    <property type="match status" value="1"/>
</dbReference>
<dbReference type="PANTHER" id="PTHR23343">
    <property type="entry name" value="ZONA PELLUCIDA SPERM-BINDING PROTEIN"/>
    <property type="match status" value="1"/>
</dbReference>
<proteinExistence type="predicted"/>
<dbReference type="PROSITE" id="PS51448">
    <property type="entry name" value="P_TREFOIL_2"/>
    <property type="match status" value="1"/>
</dbReference>
<dbReference type="Pfam" id="PF23344">
    <property type="entry name" value="ZP-N"/>
    <property type="match status" value="1"/>
</dbReference>
<evidence type="ECO:0000256" key="2">
    <source>
        <dbReference type="ARBA" id="ARBA00022475"/>
    </source>
</evidence>
<dbReference type="InterPro" id="IPR055355">
    <property type="entry name" value="ZP-C"/>
</dbReference>
<comment type="caution">
    <text evidence="16">The sequence shown here is derived from an EMBL/GenBank/DDBJ whole genome shotgun (WGS) entry which is preliminary data.</text>
</comment>
<evidence type="ECO:0000259" key="14">
    <source>
        <dbReference type="PROSITE" id="PS51034"/>
    </source>
</evidence>
<evidence type="ECO:0000256" key="9">
    <source>
        <dbReference type="ARBA" id="ARBA00023157"/>
    </source>
</evidence>
<dbReference type="InterPro" id="IPR051148">
    <property type="entry name" value="Zona_Pellucida_Domain_gp"/>
</dbReference>
<evidence type="ECO:0000256" key="6">
    <source>
        <dbReference type="ARBA" id="ARBA00022692"/>
    </source>
</evidence>